<protein>
    <submittedName>
        <fullName evidence="1">Uncharacterized protein</fullName>
    </submittedName>
</protein>
<dbReference type="EMBL" id="JBHSKS010000005">
    <property type="protein sequence ID" value="MFC5191893.1"/>
    <property type="molecule type" value="Genomic_DNA"/>
</dbReference>
<dbReference type="Proteomes" id="UP001596163">
    <property type="component" value="Unassembled WGS sequence"/>
</dbReference>
<organism evidence="1 2">
    <name type="scientific">Algoriphagus aquatilis</name>
    <dbReference type="NCBI Taxonomy" id="490186"/>
    <lineage>
        <taxon>Bacteria</taxon>
        <taxon>Pseudomonadati</taxon>
        <taxon>Bacteroidota</taxon>
        <taxon>Cytophagia</taxon>
        <taxon>Cytophagales</taxon>
        <taxon>Cyclobacteriaceae</taxon>
        <taxon>Algoriphagus</taxon>
    </lineage>
</organism>
<evidence type="ECO:0000313" key="1">
    <source>
        <dbReference type="EMBL" id="MFC5191893.1"/>
    </source>
</evidence>
<keyword evidence="2" id="KW-1185">Reference proteome</keyword>
<proteinExistence type="predicted"/>
<sequence>MKRITLEEIPVISIDNQEDFLSKALDIKADGKEAKIFISDKGEWSDEKIVIVWKEKNKKYGESFTTKYFTMDEPGVLKYGHEGDQIILEI</sequence>
<gene>
    <name evidence="1" type="ORF">ACFPIK_08945</name>
</gene>
<comment type="caution">
    <text evidence="1">The sequence shown here is derived from an EMBL/GenBank/DDBJ whole genome shotgun (WGS) entry which is preliminary data.</text>
</comment>
<reference evidence="2" key="1">
    <citation type="journal article" date="2019" name="Int. J. Syst. Evol. Microbiol.">
        <title>The Global Catalogue of Microorganisms (GCM) 10K type strain sequencing project: providing services to taxonomists for standard genome sequencing and annotation.</title>
        <authorList>
            <consortium name="The Broad Institute Genomics Platform"/>
            <consortium name="The Broad Institute Genome Sequencing Center for Infectious Disease"/>
            <person name="Wu L."/>
            <person name="Ma J."/>
        </authorList>
    </citation>
    <scope>NUCLEOTIDE SEQUENCE [LARGE SCALE GENOMIC DNA]</scope>
    <source>
        <strain evidence="2">CGMCC 1.7030</strain>
    </source>
</reference>
<accession>A0ABW0BWC3</accession>
<dbReference type="RefSeq" id="WP_377914365.1">
    <property type="nucleotide sequence ID" value="NZ_JBHSKS010000005.1"/>
</dbReference>
<name>A0ABW0BWC3_9BACT</name>
<evidence type="ECO:0000313" key="2">
    <source>
        <dbReference type="Proteomes" id="UP001596163"/>
    </source>
</evidence>